<feature type="domain" description="Virulence factor membrane-bound polymerase C-terminal" evidence="7">
    <location>
        <begin position="369"/>
        <end position="552"/>
    </location>
</feature>
<keyword evidence="3 5" id="KW-1133">Transmembrane helix</keyword>
<gene>
    <name evidence="8" type="ORF">MTCD1_00014</name>
</gene>
<comment type="caution">
    <text evidence="8">The sequence shown here is derived from an EMBL/GenBank/DDBJ whole genome shotgun (WGS) entry which is preliminary data.</text>
</comment>
<accession>A0ABQ0MQ00</accession>
<dbReference type="Pfam" id="PF11846">
    <property type="entry name" value="Wzy_C_2"/>
    <property type="match status" value="1"/>
</dbReference>
<name>A0ABQ0MQ00_9GAMM</name>
<evidence type="ECO:0000256" key="3">
    <source>
        <dbReference type="ARBA" id="ARBA00022989"/>
    </source>
</evidence>
<evidence type="ECO:0000256" key="2">
    <source>
        <dbReference type="ARBA" id="ARBA00022692"/>
    </source>
</evidence>
<keyword evidence="4 5" id="KW-0472">Membrane</keyword>
<evidence type="ECO:0000259" key="6">
    <source>
        <dbReference type="Pfam" id="PF04932"/>
    </source>
</evidence>
<dbReference type="Pfam" id="PF04932">
    <property type="entry name" value="Wzy_C"/>
    <property type="match status" value="1"/>
</dbReference>
<evidence type="ECO:0000259" key="7">
    <source>
        <dbReference type="Pfam" id="PF11846"/>
    </source>
</evidence>
<evidence type="ECO:0000256" key="1">
    <source>
        <dbReference type="ARBA" id="ARBA00004141"/>
    </source>
</evidence>
<feature type="domain" description="O-antigen ligase-related" evidence="6">
    <location>
        <begin position="201"/>
        <end position="349"/>
    </location>
</feature>
<feature type="transmembrane region" description="Helical" evidence="5">
    <location>
        <begin position="66"/>
        <end position="84"/>
    </location>
</feature>
<feature type="transmembrane region" description="Helical" evidence="5">
    <location>
        <begin position="240"/>
        <end position="258"/>
    </location>
</feature>
<feature type="transmembrane region" description="Helical" evidence="5">
    <location>
        <begin position="364"/>
        <end position="381"/>
    </location>
</feature>
<feature type="transmembrane region" description="Helical" evidence="5">
    <location>
        <begin position="7"/>
        <end position="23"/>
    </location>
</feature>
<dbReference type="InterPro" id="IPR021797">
    <property type="entry name" value="Wzy_C_2"/>
</dbReference>
<feature type="transmembrane region" description="Helical" evidence="5">
    <location>
        <begin position="217"/>
        <end position="233"/>
    </location>
</feature>
<feature type="transmembrane region" description="Helical" evidence="5">
    <location>
        <begin position="35"/>
        <end position="54"/>
    </location>
</feature>
<evidence type="ECO:0000313" key="9">
    <source>
        <dbReference type="Proteomes" id="UP000197068"/>
    </source>
</evidence>
<protein>
    <submittedName>
        <fullName evidence="8">Ligase</fullName>
    </submittedName>
</protein>
<feature type="transmembrane region" description="Helical" evidence="5">
    <location>
        <begin position="333"/>
        <end position="357"/>
    </location>
</feature>
<dbReference type="Proteomes" id="UP000197068">
    <property type="component" value="Unassembled WGS sequence"/>
</dbReference>
<feature type="transmembrane region" description="Helical" evidence="5">
    <location>
        <begin position="387"/>
        <end position="404"/>
    </location>
</feature>
<proteinExistence type="predicted"/>
<dbReference type="GO" id="GO:0016874">
    <property type="term" value="F:ligase activity"/>
    <property type="evidence" value="ECO:0007669"/>
    <property type="project" value="UniProtKB-KW"/>
</dbReference>
<feature type="transmembrane region" description="Helical" evidence="5">
    <location>
        <begin position="193"/>
        <end position="211"/>
    </location>
</feature>
<keyword evidence="2 5" id="KW-0812">Transmembrane</keyword>
<comment type="subcellular location">
    <subcellularLocation>
        <location evidence="1">Membrane</location>
        <topology evidence="1">Multi-pass membrane protein</topology>
    </subcellularLocation>
</comment>
<feature type="transmembrane region" description="Helical" evidence="5">
    <location>
        <begin position="161"/>
        <end position="181"/>
    </location>
</feature>
<evidence type="ECO:0000256" key="4">
    <source>
        <dbReference type="ARBA" id="ARBA00023136"/>
    </source>
</evidence>
<dbReference type="InterPro" id="IPR051533">
    <property type="entry name" value="WaaL-like"/>
</dbReference>
<feature type="transmembrane region" description="Helical" evidence="5">
    <location>
        <begin position="120"/>
        <end position="141"/>
    </location>
</feature>
<dbReference type="InterPro" id="IPR007016">
    <property type="entry name" value="O-antigen_ligase-rel_domated"/>
</dbReference>
<dbReference type="EMBL" id="BDQM01000001">
    <property type="protein sequence ID" value="GAW94418.1"/>
    <property type="molecule type" value="Genomic_DNA"/>
</dbReference>
<evidence type="ECO:0000256" key="5">
    <source>
        <dbReference type="SAM" id="Phobius"/>
    </source>
</evidence>
<keyword evidence="9" id="KW-1185">Reference proteome</keyword>
<keyword evidence="8" id="KW-0436">Ligase</keyword>
<feature type="transmembrane region" description="Helical" evidence="5">
    <location>
        <begin position="424"/>
        <end position="442"/>
    </location>
</feature>
<feature type="transmembrane region" description="Helical" evidence="5">
    <location>
        <begin position="90"/>
        <end position="108"/>
    </location>
</feature>
<sequence length="566" mass="64741">MSLLPYYKFFLVLYFLVGMHVILDTPGGVGLYYSYNVIAWLITVILISLGLWQITLNRKIYYSKMLLWLSLGVACLIVPVFYQFEFTDLAIPRILALVGGLLFLFSLYQFQLSKLAALQLLALILLAVIIEACFGLVQFFLFEQGFWAGYIVGSSRPHGVFIQPNIMASFMATGLAIALFLSVKSKIFQSVWAFKGLIIFSLFITSFLLILLQSRTGFVAAIAVLALTAPYIYQKNKKQLVTNFAVIAIAALSATICLENSATPIRDQQVYENVGSRDKIFIISVDMIKAKPLLGYGYGGFERSFIDHFNKYAIENPEIGNTITNLSHPHNEVLFWVVEGGLIALMAFVFFTIGYIFTWRKIQLHRSLAVLALIFPLLLHIQLEFPFYSSISHWLVFLIMLWLVDRFALADDESYRSISCPKTFLIRFFALLIPSIFIPFLLTTLHTAHILVEHKKNPHSTQAFERLKDIINPIAWQSHLGAIVFEHILIEGLHEKNANKLKRYLYWALKRIKHTPREGLYLNSLLVLKILDQTEAYQLLLTEAKRTYPQKTNWHTSIIPRDKIDK</sequence>
<evidence type="ECO:0000313" key="8">
    <source>
        <dbReference type="EMBL" id="GAW94418.1"/>
    </source>
</evidence>
<reference evidence="8 9" key="1">
    <citation type="submission" date="2017-06" db="EMBL/GenBank/DDBJ databases">
        <title>Whole Genome Sequences of Colwellia marinimaniae MTCD1.</title>
        <authorList>
            <person name="Kusumoto H."/>
            <person name="Inoue M."/>
            <person name="Tanikawa K."/>
            <person name="Maeji H."/>
            <person name="Cameron J.H."/>
            <person name="Bartlett D.H."/>
        </authorList>
    </citation>
    <scope>NUCLEOTIDE SEQUENCE [LARGE SCALE GENOMIC DNA]</scope>
    <source>
        <strain evidence="8 9">MTCD1</strain>
    </source>
</reference>
<dbReference type="PANTHER" id="PTHR37422:SF21">
    <property type="entry name" value="EXOQ-LIKE PROTEIN"/>
    <property type="match status" value="1"/>
</dbReference>
<organism evidence="8 9">
    <name type="scientific">Colwellia marinimaniae</name>
    <dbReference type="NCBI Taxonomy" id="1513592"/>
    <lineage>
        <taxon>Bacteria</taxon>
        <taxon>Pseudomonadati</taxon>
        <taxon>Pseudomonadota</taxon>
        <taxon>Gammaproteobacteria</taxon>
        <taxon>Alteromonadales</taxon>
        <taxon>Colwelliaceae</taxon>
        <taxon>Colwellia</taxon>
    </lineage>
</organism>
<dbReference type="PANTHER" id="PTHR37422">
    <property type="entry name" value="TEICHURONIC ACID BIOSYNTHESIS PROTEIN TUAE"/>
    <property type="match status" value="1"/>
</dbReference>